<accession>A0A9X4N0N8</accession>
<dbReference type="Gene3D" id="2.40.128.200">
    <property type="match status" value="2"/>
</dbReference>
<keyword evidence="7" id="KW-1185">Reference proteome</keyword>
<evidence type="ECO:0000313" key="6">
    <source>
        <dbReference type="EMBL" id="MDG4946580.1"/>
    </source>
</evidence>
<proteinExistence type="predicted"/>
<evidence type="ECO:0000256" key="1">
    <source>
        <dbReference type="ARBA" id="ARBA00022729"/>
    </source>
</evidence>
<keyword evidence="3" id="KW-0564">Palmitate</keyword>
<evidence type="ECO:0000256" key="2">
    <source>
        <dbReference type="ARBA" id="ARBA00023136"/>
    </source>
</evidence>
<dbReference type="AlphaFoldDB" id="A0A9X4N0N8"/>
<dbReference type="InterPro" id="IPR018660">
    <property type="entry name" value="MliC"/>
</dbReference>
<dbReference type="InterPro" id="IPR036328">
    <property type="entry name" value="MliC_sf"/>
</dbReference>
<dbReference type="Proteomes" id="UP001152599">
    <property type="component" value="Unassembled WGS sequence"/>
</dbReference>
<evidence type="ECO:0000256" key="3">
    <source>
        <dbReference type="ARBA" id="ARBA00023139"/>
    </source>
</evidence>
<evidence type="ECO:0000313" key="7">
    <source>
        <dbReference type="Proteomes" id="UP001152599"/>
    </source>
</evidence>
<keyword evidence="2" id="KW-0472">Membrane</keyword>
<organism evidence="6 7">
    <name type="scientific">Profundicola chukchiensis</name>
    <dbReference type="NCBI Taxonomy" id="2961959"/>
    <lineage>
        <taxon>Bacteria</taxon>
        <taxon>Pseudomonadati</taxon>
        <taxon>Bacteroidota</taxon>
        <taxon>Flavobacteriia</taxon>
        <taxon>Flavobacteriales</taxon>
        <taxon>Weeksellaceae</taxon>
        <taxon>Profundicola</taxon>
    </lineage>
</organism>
<sequence length="191" mass="21147">MKKTILSFAVLSAIFLSSCKEETKQDDIIVETETVETTDEDIVTTTTKNKDGKEIEITFNNTAGTATVNYEGETVELQQENAASGFWYKNDTYELIGKGNNVDFSKDGEVIFSHADEIITTEYTNDAGDTLHLEVNSADNSAKAYLNGGDQIDLVGQKAASGTWYKNDQYELRGKGEKLELKKDGEVIFKN</sequence>
<protein>
    <submittedName>
        <fullName evidence="6">MliC family protein</fullName>
    </submittedName>
</protein>
<dbReference type="Pfam" id="PF09864">
    <property type="entry name" value="MliC"/>
    <property type="match status" value="2"/>
</dbReference>
<name>A0A9X4N0N8_9FLAO</name>
<dbReference type="EMBL" id="JANCMU010000005">
    <property type="protein sequence ID" value="MDG4946580.1"/>
    <property type="molecule type" value="Genomic_DNA"/>
</dbReference>
<reference evidence="6" key="1">
    <citation type="submission" date="2022-07" db="EMBL/GenBank/DDBJ databases">
        <title>Description and genome-wide analysis of Profundicola chukchiensis gen. nov., sp. nov., marine bacteria isolated from bottom sediments of the Chukchi Sea.</title>
        <authorList>
            <person name="Romanenko L."/>
            <person name="Otstavnykh N."/>
            <person name="Kurilenko V."/>
            <person name="Eremeev V."/>
            <person name="Velansky P."/>
            <person name="Mikhailov V."/>
            <person name="Isaeva M."/>
        </authorList>
    </citation>
    <scope>NUCLEOTIDE SEQUENCE</scope>
    <source>
        <strain evidence="6">KMM 9713</strain>
    </source>
</reference>
<keyword evidence="1" id="KW-0732">Signal</keyword>
<feature type="domain" description="C-type lysozyme inhibitor" evidence="5">
    <location>
        <begin position="126"/>
        <end position="186"/>
    </location>
</feature>
<dbReference type="PROSITE" id="PS51257">
    <property type="entry name" value="PROKAR_LIPOPROTEIN"/>
    <property type="match status" value="1"/>
</dbReference>
<feature type="domain" description="C-type lysozyme inhibitor" evidence="5">
    <location>
        <begin position="51"/>
        <end position="109"/>
    </location>
</feature>
<dbReference type="RefSeq" id="WP_304420952.1">
    <property type="nucleotide sequence ID" value="NZ_JANCMU010000005.1"/>
</dbReference>
<gene>
    <name evidence="6" type="ORF">NMK71_09150</name>
</gene>
<dbReference type="SUPFAM" id="SSF141488">
    <property type="entry name" value="YdhA-like"/>
    <property type="match status" value="1"/>
</dbReference>
<evidence type="ECO:0000256" key="4">
    <source>
        <dbReference type="ARBA" id="ARBA00023288"/>
    </source>
</evidence>
<comment type="caution">
    <text evidence="6">The sequence shown here is derived from an EMBL/GenBank/DDBJ whole genome shotgun (WGS) entry which is preliminary data.</text>
</comment>
<evidence type="ECO:0000259" key="5">
    <source>
        <dbReference type="Pfam" id="PF09864"/>
    </source>
</evidence>
<keyword evidence="4" id="KW-0449">Lipoprotein</keyword>